<dbReference type="PANTHER" id="PTHR32341:SF17">
    <property type="entry name" value="IRG-TYPE G DOMAIN-CONTAINING PROTEIN"/>
    <property type="match status" value="1"/>
</dbReference>
<feature type="domain" description="IRG-type G" evidence="5">
    <location>
        <begin position="41"/>
        <end position="223"/>
    </location>
</feature>
<proteinExistence type="inferred from homology"/>
<dbReference type="InterPro" id="IPR027417">
    <property type="entry name" value="P-loop_NTPase"/>
</dbReference>
<dbReference type="Proteomes" id="UP000694569">
    <property type="component" value="Unplaced"/>
</dbReference>
<dbReference type="Pfam" id="PF05049">
    <property type="entry name" value="IIGP"/>
    <property type="match status" value="1"/>
</dbReference>
<dbReference type="AlphaFoldDB" id="A0A8C5PW16"/>
<dbReference type="PANTHER" id="PTHR32341">
    <property type="entry name" value="INTERFERON-INDUCIBLE GTPASE"/>
    <property type="match status" value="1"/>
</dbReference>
<dbReference type="GO" id="GO:0016020">
    <property type="term" value="C:membrane"/>
    <property type="evidence" value="ECO:0007669"/>
    <property type="project" value="InterPro"/>
</dbReference>
<reference evidence="6" key="2">
    <citation type="submission" date="2025-09" db="UniProtKB">
        <authorList>
            <consortium name="Ensembl"/>
        </authorList>
    </citation>
    <scope>IDENTIFICATION</scope>
</reference>
<dbReference type="Gene3D" id="3.40.50.300">
    <property type="entry name" value="P-loop containing nucleotide triphosphate hydrolases"/>
    <property type="match status" value="1"/>
</dbReference>
<keyword evidence="2" id="KW-0547">Nucleotide-binding</keyword>
<evidence type="ECO:0000256" key="3">
    <source>
        <dbReference type="ARBA" id="ARBA00022801"/>
    </source>
</evidence>
<name>A0A8C5PW16_9ANUR</name>
<evidence type="ECO:0000259" key="5">
    <source>
        <dbReference type="PROSITE" id="PS51716"/>
    </source>
</evidence>
<sequence>MYNSLLEVLVDLAEVKEACSSNDYKEVAEKIKKELSEYKNLTLDIAITGESGAGKSTFINALRGVSQDDEDAAETGVTETTMEPKAYKHPRDKSVTYWDLPGLGTPAFNSQQYYEKVHFEKYDFFIILASERFRESHIDVAKRIQAMNKRFYFVRSKIDQDLFNAKRSKPRAYNEETILQTIRNDCVQKLEDGWAGNPHVFLICSFDFNLYDFNLMIETMKQEMSSHKRHKFILSLPNLRRFCRAGRIMLHRL</sequence>
<dbReference type="SUPFAM" id="SSF52540">
    <property type="entry name" value="P-loop containing nucleoside triphosphate hydrolases"/>
    <property type="match status" value="1"/>
</dbReference>
<evidence type="ECO:0000256" key="1">
    <source>
        <dbReference type="ARBA" id="ARBA00005429"/>
    </source>
</evidence>
<dbReference type="PROSITE" id="PS51716">
    <property type="entry name" value="G_IRG"/>
    <property type="match status" value="1"/>
</dbReference>
<evidence type="ECO:0000313" key="7">
    <source>
        <dbReference type="Proteomes" id="UP000694569"/>
    </source>
</evidence>
<comment type="similarity">
    <text evidence="1">Belongs to the TRAFAC class dynamin-like GTPase superfamily. IRG family.</text>
</comment>
<dbReference type="InterPro" id="IPR051515">
    <property type="entry name" value="IRG"/>
</dbReference>
<keyword evidence="3" id="KW-0378">Hydrolase</keyword>
<protein>
    <recommendedName>
        <fullName evidence="5">IRG-type G domain-containing protein</fullName>
    </recommendedName>
</protein>
<keyword evidence="7" id="KW-1185">Reference proteome</keyword>
<dbReference type="Ensembl" id="ENSLLET00000029923.1">
    <property type="protein sequence ID" value="ENSLLEP00000028806.1"/>
    <property type="gene ID" value="ENSLLEG00000018261.1"/>
</dbReference>
<dbReference type="GeneTree" id="ENSGT00950000183007"/>
<reference evidence="6" key="1">
    <citation type="submission" date="2025-08" db="UniProtKB">
        <authorList>
            <consortium name="Ensembl"/>
        </authorList>
    </citation>
    <scope>IDENTIFICATION</scope>
</reference>
<dbReference type="FunFam" id="3.40.50.300:FF:000541">
    <property type="entry name" value="Immunity related GTPase M"/>
    <property type="match status" value="1"/>
</dbReference>
<dbReference type="InterPro" id="IPR030385">
    <property type="entry name" value="G_IRG_dom"/>
</dbReference>
<dbReference type="InterPro" id="IPR007743">
    <property type="entry name" value="Immunity-related_GTPase-like"/>
</dbReference>
<accession>A0A8C5PW16</accession>
<organism evidence="6 7">
    <name type="scientific">Leptobrachium leishanense</name>
    <name type="common">Leishan spiny toad</name>
    <dbReference type="NCBI Taxonomy" id="445787"/>
    <lineage>
        <taxon>Eukaryota</taxon>
        <taxon>Metazoa</taxon>
        <taxon>Chordata</taxon>
        <taxon>Craniata</taxon>
        <taxon>Vertebrata</taxon>
        <taxon>Euteleostomi</taxon>
        <taxon>Amphibia</taxon>
        <taxon>Batrachia</taxon>
        <taxon>Anura</taxon>
        <taxon>Pelobatoidea</taxon>
        <taxon>Megophryidae</taxon>
        <taxon>Leptobrachium</taxon>
    </lineage>
</organism>
<keyword evidence="4" id="KW-0342">GTP-binding</keyword>
<dbReference type="GO" id="GO:0003924">
    <property type="term" value="F:GTPase activity"/>
    <property type="evidence" value="ECO:0007669"/>
    <property type="project" value="TreeGrafter"/>
</dbReference>
<evidence type="ECO:0000256" key="2">
    <source>
        <dbReference type="ARBA" id="ARBA00022741"/>
    </source>
</evidence>
<evidence type="ECO:0000256" key="4">
    <source>
        <dbReference type="ARBA" id="ARBA00023134"/>
    </source>
</evidence>
<evidence type="ECO:0000313" key="6">
    <source>
        <dbReference type="Ensembl" id="ENSLLEP00000028806.1"/>
    </source>
</evidence>
<dbReference type="GO" id="GO:0005525">
    <property type="term" value="F:GTP binding"/>
    <property type="evidence" value="ECO:0007669"/>
    <property type="project" value="UniProtKB-KW"/>
</dbReference>
<dbReference type="OrthoDB" id="422720at2759"/>